<dbReference type="OrthoDB" id="5196645at2"/>
<accession>D3Q065</accession>
<dbReference type="AlphaFoldDB" id="D3Q065"/>
<sequence length="226" mass="25182">MRRSFPSNVPGTVGVAAIVTLTVTGCGFTATPAEADSVDTTLTEAIADLPVEDEVRDGYDRDKFPHWVDVDDDGCNARYEVLIAEAVTAPDVGSGCRLTGGKWTSYYDGEEWTQPADLDVDHFVPLAESWDSGSRDWSEADRERFANDLDEERGLAAVTDNVNQSKGDKDPAEWLPPLEKVHCRYLQEWTVVKSRWRLSVDQEEKDKLEELADGCDNVKLSFEYAI</sequence>
<evidence type="ECO:0000313" key="3">
    <source>
        <dbReference type="Proteomes" id="UP000000844"/>
    </source>
</evidence>
<dbReference type="Pfam" id="PF07510">
    <property type="entry name" value="GmrSD_C"/>
    <property type="match status" value="1"/>
</dbReference>
<dbReference type="InterPro" id="IPR011089">
    <property type="entry name" value="GmrSD_C"/>
</dbReference>
<gene>
    <name evidence="2" type="ordered locus">Snas_5967</name>
</gene>
<evidence type="ECO:0000313" key="2">
    <source>
        <dbReference type="EMBL" id="ADD45594.1"/>
    </source>
</evidence>
<dbReference type="KEGG" id="sna:Snas_5967"/>
<dbReference type="PANTHER" id="PTHR24094:SF15">
    <property type="entry name" value="AMP-DEPENDENT SYNTHETASE_LIGASE DOMAIN-CONTAINING PROTEIN-RELATED"/>
    <property type="match status" value="1"/>
</dbReference>
<organism evidence="2 3">
    <name type="scientific">Stackebrandtia nassauensis (strain DSM 44728 / CIP 108903 / NRRL B-16338 / NBRC 102104 / LLR-40K-21)</name>
    <dbReference type="NCBI Taxonomy" id="446470"/>
    <lineage>
        <taxon>Bacteria</taxon>
        <taxon>Bacillati</taxon>
        <taxon>Actinomycetota</taxon>
        <taxon>Actinomycetes</taxon>
        <taxon>Glycomycetales</taxon>
        <taxon>Glycomycetaceae</taxon>
        <taxon>Stackebrandtia</taxon>
    </lineage>
</organism>
<keyword evidence="3" id="KW-1185">Reference proteome</keyword>
<dbReference type="EMBL" id="CP001778">
    <property type="protein sequence ID" value="ADD45594.1"/>
    <property type="molecule type" value="Genomic_DNA"/>
</dbReference>
<reference evidence="2 3" key="1">
    <citation type="journal article" date="2009" name="Stand. Genomic Sci.">
        <title>Complete genome sequence of Stackebrandtia nassauensis type strain (LLR-40K-21).</title>
        <authorList>
            <person name="Munk C."/>
            <person name="Lapidus A."/>
            <person name="Copeland A."/>
            <person name="Jando M."/>
            <person name="Mayilraj S."/>
            <person name="Glavina Del Rio T."/>
            <person name="Nolan M."/>
            <person name="Chen F."/>
            <person name="Lucas S."/>
            <person name="Tice H."/>
            <person name="Cheng J.F."/>
            <person name="Han C."/>
            <person name="Detter J.C."/>
            <person name="Bruce D."/>
            <person name="Goodwin L."/>
            <person name="Chain P."/>
            <person name="Pitluck S."/>
            <person name="Goker M."/>
            <person name="Ovchinikova G."/>
            <person name="Pati A."/>
            <person name="Ivanova N."/>
            <person name="Mavromatis K."/>
            <person name="Chen A."/>
            <person name="Palaniappan K."/>
            <person name="Land M."/>
            <person name="Hauser L."/>
            <person name="Chang Y.J."/>
            <person name="Jeffries C.D."/>
            <person name="Bristow J."/>
            <person name="Eisen J.A."/>
            <person name="Markowitz V."/>
            <person name="Hugenholtz P."/>
            <person name="Kyrpides N.C."/>
            <person name="Klenk H.P."/>
        </authorList>
    </citation>
    <scope>NUCLEOTIDE SEQUENCE [LARGE SCALE GENOMIC DNA]</scope>
    <source>
        <strain evidence="3">DSM 44728 / CIP 108903 / NRRL B-16338 / NBRC 102104 / LLR-40K-21</strain>
    </source>
</reference>
<name>D3Q065_STANL</name>
<dbReference type="Proteomes" id="UP000000844">
    <property type="component" value="Chromosome"/>
</dbReference>
<dbReference type="PANTHER" id="PTHR24094">
    <property type="entry name" value="SECRETED PROTEIN"/>
    <property type="match status" value="1"/>
</dbReference>
<feature type="domain" description="GmrSD restriction endonucleases C-terminal" evidence="1">
    <location>
        <begin position="103"/>
        <end position="208"/>
    </location>
</feature>
<evidence type="ECO:0000259" key="1">
    <source>
        <dbReference type="Pfam" id="PF07510"/>
    </source>
</evidence>
<dbReference type="HOGENOM" id="CLU_043034_3_0_11"/>
<dbReference type="PROSITE" id="PS51257">
    <property type="entry name" value="PROKAR_LIPOPROTEIN"/>
    <property type="match status" value="1"/>
</dbReference>
<proteinExistence type="predicted"/>
<protein>
    <recommendedName>
        <fullName evidence="1">GmrSD restriction endonucleases C-terminal domain-containing protein</fullName>
    </recommendedName>
</protein>
<dbReference type="STRING" id="446470.Snas_5967"/>
<dbReference type="eggNOG" id="COG2356">
    <property type="taxonomic scope" value="Bacteria"/>
</dbReference>
<dbReference type="RefSeq" id="WP_013021165.1">
    <property type="nucleotide sequence ID" value="NC_013947.1"/>
</dbReference>